<proteinExistence type="predicted"/>
<feature type="compositionally biased region" description="Basic residues" evidence="2">
    <location>
        <begin position="49"/>
        <end position="63"/>
    </location>
</feature>
<protein>
    <submittedName>
        <fullName evidence="3">Uncharacterized protein</fullName>
    </submittedName>
</protein>
<gene>
    <name evidence="3" type="ORF">EVAR_64163_1</name>
</gene>
<dbReference type="EMBL" id="BGZK01001974">
    <property type="protein sequence ID" value="GBP89098.1"/>
    <property type="molecule type" value="Genomic_DNA"/>
</dbReference>
<sequence length="528" mass="61150">MEKIYSNDDKTKAEQSMDAAISSVTSLELTSALKISKIGVERQREYRVRQKQKISSKPKKKTKTPAERQREYRLRRKQKMLSNLKKKIKSLAERQQEYRLRQKQKLLNNPEQKKKFLEKKIEYQRQYRLKKKLEKAQKINGDKPAIKIKANYQREYRLRTKFRPQLYSSSEIPTAKPKKEAKEQMQNVIEFRKLKRVQQNPTEDHNINEIYQLKSQPIPTLHFGENRIQQISNQDLDSFEFNELMQPQDSYEGDYGEHLDTVIKGKHIDNENHFNTNEKSPAEHDSSHLIISYCSHKSVHNLFNKTFVKYSFGHVCNICAHQRCPKDVKNGKFDGENVLKQITKEIGCARLSIRVRAPITVVAAVLLCALIGCWSRDHVQLYRQYSEDNVVMKTEGQTDDVMIKQELDIGPTVLQPKTTSCMLRMQTMMEVAGSNFQQCPMRPRRCYRGPRVRREVLAERPKPVTPATHSDVKDCRGIHVTVKVEFDSDGVIAHQGLNSKDAGAWECSVTNTGVSVKDVLTNSGSLQQ</sequence>
<dbReference type="AlphaFoldDB" id="A0A4C1ZMU8"/>
<evidence type="ECO:0000256" key="1">
    <source>
        <dbReference type="SAM" id="Coils"/>
    </source>
</evidence>
<dbReference type="Proteomes" id="UP000299102">
    <property type="component" value="Unassembled WGS sequence"/>
</dbReference>
<feature type="region of interest" description="Disordered" evidence="2">
    <location>
        <begin position="46"/>
        <end position="71"/>
    </location>
</feature>
<keyword evidence="1" id="KW-0175">Coiled coil</keyword>
<name>A0A4C1ZMU8_EUMVA</name>
<reference evidence="3 4" key="1">
    <citation type="journal article" date="2019" name="Commun. Biol.">
        <title>The bagworm genome reveals a unique fibroin gene that provides high tensile strength.</title>
        <authorList>
            <person name="Kono N."/>
            <person name="Nakamura H."/>
            <person name="Ohtoshi R."/>
            <person name="Tomita M."/>
            <person name="Numata K."/>
            <person name="Arakawa K."/>
        </authorList>
    </citation>
    <scope>NUCLEOTIDE SEQUENCE [LARGE SCALE GENOMIC DNA]</scope>
</reference>
<evidence type="ECO:0000313" key="4">
    <source>
        <dbReference type="Proteomes" id="UP000299102"/>
    </source>
</evidence>
<feature type="coiled-coil region" evidence="1">
    <location>
        <begin position="74"/>
        <end position="101"/>
    </location>
</feature>
<evidence type="ECO:0000313" key="3">
    <source>
        <dbReference type="EMBL" id="GBP89098.1"/>
    </source>
</evidence>
<organism evidence="3 4">
    <name type="scientific">Eumeta variegata</name>
    <name type="common">Bagworm moth</name>
    <name type="synonym">Eumeta japonica</name>
    <dbReference type="NCBI Taxonomy" id="151549"/>
    <lineage>
        <taxon>Eukaryota</taxon>
        <taxon>Metazoa</taxon>
        <taxon>Ecdysozoa</taxon>
        <taxon>Arthropoda</taxon>
        <taxon>Hexapoda</taxon>
        <taxon>Insecta</taxon>
        <taxon>Pterygota</taxon>
        <taxon>Neoptera</taxon>
        <taxon>Endopterygota</taxon>
        <taxon>Lepidoptera</taxon>
        <taxon>Glossata</taxon>
        <taxon>Ditrysia</taxon>
        <taxon>Tineoidea</taxon>
        <taxon>Psychidae</taxon>
        <taxon>Oiketicinae</taxon>
        <taxon>Eumeta</taxon>
    </lineage>
</organism>
<dbReference type="OrthoDB" id="7515058at2759"/>
<evidence type="ECO:0000256" key="2">
    <source>
        <dbReference type="SAM" id="MobiDB-lite"/>
    </source>
</evidence>
<accession>A0A4C1ZMU8</accession>
<comment type="caution">
    <text evidence="3">The sequence shown here is derived from an EMBL/GenBank/DDBJ whole genome shotgun (WGS) entry which is preliminary data.</text>
</comment>
<keyword evidence="4" id="KW-1185">Reference proteome</keyword>